<evidence type="ECO:0000313" key="2">
    <source>
        <dbReference type="EMBL" id="MBT1701442.1"/>
    </source>
</evidence>
<protein>
    <recommendedName>
        <fullName evidence="4">Sensor of ECF-type sigma factor</fullName>
    </recommendedName>
</protein>
<dbReference type="EMBL" id="JAHESF010000072">
    <property type="protein sequence ID" value="MBT1701442.1"/>
    <property type="molecule type" value="Genomic_DNA"/>
</dbReference>
<evidence type="ECO:0000313" key="3">
    <source>
        <dbReference type="Proteomes" id="UP001319200"/>
    </source>
</evidence>
<dbReference type="AlphaFoldDB" id="A0AAP2DUX5"/>
<keyword evidence="3" id="KW-1185">Reference proteome</keyword>
<feature type="signal peptide" evidence="1">
    <location>
        <begin position="1"/>
        <end position="20"/>
    </location>
</feature>
<proteinExistence type="predicted"/>
<evidence type="ECO:0008006" key="4">
    <source>
        <dbReference type="Google" id="ProtNLM"/>
    </source>
</evidence>
<comment type="caution">
    <text evidence="2">The sequence shown here is derived from an EMBL/GenBank/DDBJ whole genome shotgun (WGS) entry which is preliminary data.</text>
</comment>
<gene>
    <name evidence="2" type="ORF">KK083_31400</name>
</gene>
<dbReference type="RefSeq" id="WP_254170124.1">
    <property type="nucleotide sequence ID" value="NZ_JAHESF010000072.1"/>
</dbReference>
<organism evidence="2 3">
    <name type="scientific">Chryseosolibacter histidini</name>
    <dbReference type="NCBI Taxonomy" id="2782349"/>
    <lineage>
        <taxon>Bacteria</taxon>
        <taxon>Pseudomonadati</taxon>
        <taxon>Bacteroidota</taxon>
        <taxon>Cytophagia</taxon>
        <taxon>Cytophagales</taxon>
        <taxon>Chryseotaleaceae</taxon>
        <taxon>Chryseosolibacter</taxon>
    </lineage>
</organism>
<name>A0AAP2DUX5_9BACT</name>
<reference evidence="2 3" key="1">
    <citation type="submission" date="2021-05" db="EMBL/GenBank/DDBJ databases">
        <title>A Polyphasic approach of four new species of the genus Ohtaekwangia: Ohtaekwangia histidinii sp. nov., Ohtaekwangia cretensis sp. nov., Ohtaekwangia indiensis sp. nov., Ohtaekwangia reichenbachii sp. nov. from diverse environment.</title>
        <authorList>
            <person name="Octaviana S."/>
        </authorList>
    </citation>
    <scope>NUCLEOTIDE SEQUENCE [LARGE SCALE GENOMIC DNA]</scope>
    <source>
        <strain evidence="2 3">PWU4</strain>
    </source>
</reference>
<dbReference type="Proteomes" id="UP001319200">
    <property type="component" value="Unassembled WGS sequence"/>
</dbReference>
<evidence type="ECO:0000256" key="1">
    <source>
        <dbReference type="SAM" id="SignalP"/>
    </source>
</evidence>
<keyword evidence="1" id="KW-0732">Signal</keyword>
<feature type="chain" id="PRO_5042901931" description="Sensor of ECF-type sigma factor" evidence="1">
    <location>
        <begin position="21"/>
        <end position="161"/>
    </location>
</feature>
<accession>A0AAP2DUX5</accession>
<sequence>MKRSLFIILFCTLLSPVMFAQSITDSLRCADRIWAMKKKALVVQYFDLTEAEKAAFWPVYDSYYSATQYMEMEYIFLLASYRKNSNNGEKLEDLQKQMLKNDVQMARVRRMYFKKFRKALSPAQASTFMQLDDTLRTMLRNEVGQGMTPQELSLNSYSRNR</sequence>